<protein>
    <submittedName>
        <fullName evidence="1">Uncharacterized protein</fullName>
    </submittedName>
</protein>
<evidence type="ECO:0000313" key="1">
    <source>
        <dbReference type="Ensembl" id="ENSSFAP00005050452.1"/>
    </source>
</evidence>
<accession>A0A672JB55</accession>
<dbReference type="Ensembl" id="ENSSFAT00005052089.1">
    <property type="protein sequence ID" value="ENSSFAP00005050452.1"/>
    <property type="gene ID" value="ENSSFAG00005024341.1"/>
</dbReference>
<sequence length="103" mass="11462">MNLEEKRVILSKICPSVCLLRRSDGRLRICWRERDSMDPSCLVPAVQTASGGVMVWGSFSWHTLGAALFKPSMIEMSVGADHVSSFIITEHILLVISDCVKKL</sequence>
<keyword evidence="2" id="KW-1185">Reference proteome</keyword>
<evidence type="ECO:0000313" key="2">
    <source>
        <dbReference type="Proteomes" id="UP000472267"/>
    </source>
</evidence>
<dbReference type="GO" id="GO:0003676">
    <property type="term" value="F:nucleic acid binding"/>
    <property type="evidence" value="ECO:0007669"/>
    <property type="project" value="InterPro"/>
</dbReference>
<dbReference type="Gene3D" id="3.30.420.10">
    <property type="entry name" value="Ribonuclease H-like superfamily/Ribonuclease H"/>
    <property type="match status" value="1"/>
</dbReference>
<dbReference type="Proteomes" id="UP000472267">
    <property type="component" value="Chromosome 19"/>
</dbReference>
<reference evidence="1" key="2">
    <citation type="submission" date="2025-08" db="UniProtKB">
        <authorList>
            <consortium name="Ensembl"/>
        </authorList>
    </citation>
    <scope>IDENTIFICATION</scope>
</reference>
<dbReference type="AlphaFoldDB" id="A0A672JB55"/>
<reference evidence="1" key="1">
    <citation type="submission" date="2019-06" db="EMBL/GenBank/DDBJ databases">
        <authorList>
            <consortium name="Wellcome Sanger Institute Data Sharing"/>
        </authorList>
    </citation>
    <scope>NUCLEOTIDE SEQUENCE [LARGE SCALE GENOMIC DNA]</scope>
</reference>
<dbReference type="InterPro" id="IPR036397">
    <property type="entry name" value="RNaseH_sf"/>
</dbReference>
<name>A0A672JB55_SALFA</name>
<dbReference type="InParanoid" id="A0A672JB55"/>
<reference evidence="1" key="3">
    <citation type="submission" date="2025-09" db="UniProtKB">
        <authorList>
            <consortium name="Ensembl"/>
        </authorList>
    </citation>
    <scope>IDENTIFICATION</scope>
</reference>
<organism evidence="1 2">
    <name type="scientific">Salarias fasciatus</name>
    <name type="common">Jewelled blenny</name>
    <name type="synonym">Blennius fasciatus</name>
    <dbReference type="NCBI Taxonomy" id="181472"/>
    <lineage>
        <taxon>Eukaryota</taxon>
        <taxon>Metazoa</taxon>
        <taxon>Chordata</taxon>
        <taxon>Craniata</taxon>
        <taxon>Vertebrata</taxon>
        <taxon>Euteleostomi</taxon>
        <taxon>Actinopterygii</taxon>
        <taxon>Neopterygii</taxon>
        <taxon>Teleostei</taxon>
        <taxon>Neoteleostei</taxon>
        <taxon>Acanthomorphata</taxon>
        <taxon>Ovalentaria</taxon>
        <taxon>Blenniimorphae</taxon>
        <taxon>Blenniiformes</taxon>
        <taxon>Blennioidei</taxon>
        <taxon>Blenniidae</taxon>
        <taxon>Salariinae</taxon>
        <taxon>Salarias</taxon>
    </lineage>
</organism>
<proteinExistence type="predicted"/>